<gene>
    <name evidence="2" type="ORF">GTK09_11860</name>
</gene>
<sequence>MNRRTVLLAISAAVAHPLSSVVAHATENFDDPAARLVSVTAGGRTMTFSRNDLAALPQTRFETKAPWIATPAVFEGPSVAALLRAFAPEATFERAEIGALDDYMVAAEVPRLVADGAIFAIRQDGAFMPVAQKGPVLVIFPFDDRPELQDKSHFGLCIWQISQIRLS</sequence>
<dbReference type="InterPro" id="IPR036374">
    <property type="entry name" value="OxRdtase_Mopterin-bd_sf"/>
</dbReference>
<proteinExistence type="predicted"/>
<evidence type="ECO:0008006" key="4">
    <source>
        <dbReference type="Google" id="ProtNLM"/>
    </source>
</evidence>
<dbReference type="AlphaFoldDB" id="A0A6N9T1R7"/>
<accession>A0A6N9T1R7</accession>
<evidence type="ECO:0000313" key="2">
    <source>
        <dbReference type="EMBL" id="NDW05121.1"/>
    </source>
</evidence>
<dbReference type="Proteomes" id="UP000469011">
    <property type="component" value="Unassembled WGS sequence"/>
</dbReference>
<dbReference type="Gene3D" id="3.90.420.10">
    <property type="entry name" value="Oxidoreductase, molybdopterin-binding domain"/>
    <property type="match status" value="1"/>
</dbReference>
<protein>
    <recommendedName>
        <fullName evidence="4">Oxidoreductase molybdopterin-binding domain-containing protein</fullName>
    </recommendedName>
</protein>
<evidence type="ECO:0000256" key="1">
    <source>
        <dbReference type="SAM" id="SignalP"/>
    </source>
</evidence>
<dbReference type="SUPFAM" id="SSF56524">
    <property type="entry name" value="Oxidoreductase molybdopterin-binding domain"/>
    <property type="match status" value="1"/>
</dbReference>
<dbReference type="EMBL" id="JAAAMG010000008">
    <property type="protein sequence ID" value="NDW05121.1"/>
    <property type="molecule type" value="Genomic_DNA"/>
</dbReference>
<name>A0A6N9T1R7_9HYPH</name>
<feature type="signal peptide" evidence="1">
    <location>
        <begin position="1"/>
        <end position="25"/>
    </location>
</feature>
<reference evidence="2 3" key="1">
    <citation type="submission" date="2020-01" db="EMBL/GenBank/DDBJ databases">
        <title>Jiella pacifica sp. nov.</title>
        <authorList>
            <person name="Xue Z."/>
            <person name="Zhu S."/>
            <person name="Chen J."/>
            <person name="Yang J."/>
        </authorList>
    </citation>
    <scope>NUCLEOTIDE SEQUENCE [LARGE SCALE GENOMIC DNA]</scope>
    <source>
        <strain evidence="2 3">40Bstr34</strain>
    </source>
</reference>
<keyword evidence="3" id="KW-1185">Reference proteome</keyword>
<feature type="chain" id="PRO_5026721092" description="Oxidoreductase molybdopterin-binding domain-containing protein" evidence="1">
    <location>
        <begin position="26"/>
        <end position="167"/>
    </location>
</feature>
<keyword evidence="1" id="KW-0732">Signal</keyword>
<evidence type="ECO:0000313" key="3">
    <source>
        <dbReference type="Proteomes" id="UP000469011"/>
    </source>
</evidence>
<dbReference type="RefSeq" id="WP_163463367.1">
    <property type="nucleotide sequence ID" value="NZ_JAAAMG010000008.1"/>
</dbReference>
<organism evidence="2 3">
    <name type="scientific">Jiella pacifica</name>
    <dbReference type="NCBI Taxonomy" id="2696469"/>
    <lineage>
        <taxon>Bacteria</taxon>
        <taxon>Pseudomonadati</taxon>
        <taxon>Pseudomonadota</taxon>
        <taxon>Alphaproteobacteria</taxon>
        <taxon>Hyphomicrobiales</taxon>
        <taxon>Aurantimonadaceae</taxon>
        <taxon>Jiella</taxon>
    </lineage>
</organism>
<comment type="caution">
    <text evidence="2">The sequence shown here is derived from an EMBL/GenBank/DDBJ whole genome shotgun (WGS) entry which is preliminary data.</text>
</comment>